<dbReference type="AlphaFoldDB" id="M9M197"/>
<evidence type="ECO:0000313" key="1">
    <source>
        <dbReference type="EMBL" id="GAC40858.1"/>
    </source>
</evidence>
<dbReference type="Pfam" id="PF11863">
    <property type="entry name" value="DUF3383"/>
    <property type="match status" value="1"/>
</dbReference>
<keyword evidence="2" id="KW-1185">Reference proteome</keyword>
<comment type="caution">
    <text evidence="1">The sequence shown here is derived from an EMBL/GenBank/DDBJ whole genome shotgun (WGS) entry which is preliminary data.</text>
</comment>
<organism evidence="1 2">
    <name type="scientific">Paenibacillus popilliae ATCC 14706</name>
    <dbReference type="NCBI Taxonomy" id="1212764"/>
    <lineage>
        <taxon>Bacteria</taxon>
        <taxon>Bacillati</taxon>
        <taxon>Bacillota</taxon>
        <taxon>Bacilli</taxon>
        <taxon>Bacillales</taxon>
        <taxon>Paenibacillaceae</taxon>
        <taxon>Paenibacillus</taxon>
    </lineage>
</organism>
<dbReference type="RefSeq" id="WP_006284086.1">
    <property type="nucleotide sequence ID" value="NZ_BALG01000014.1"/>
</dbReference>
<dbReference type="Proteomes" id="UP000029453">
    <property type="component" value="Unassembled WGS sequence"/>
</dbReference>
<accession>M9M197</accession>
<sequence>MAKDVKVIIDIERPTPKLGFGKPLILGESATGAAYKTYADLAGVKADYPETTEVYKAAFALLNQGDNSPAEIAVMCRKTEGKGQKLSEVLTEAFTKDWYFLVSTCHDLETVGKIAVAVEQDNSRQFFTRSNDLAGVNMLRGAGYSRTTIIYHKDIGNYPEAAWVGRTGSAAVGTATWKFKTLTGITPLPLSNTELAAVHTAGANAYVTKAGDNVTSEGKTLSGEYIDIIHAKDYVKFSIEHGVQKLLNSAPKVRYDDTGIAQIESVVRTALQRAFNQGIIATDSDGQPLFGTIFKARAQVDPADRATRKYSGGEFWFELAGAIHETTIRGQIRL</sequence>
<dbReference type="InterPro" id="IPR021808">
    <property type="entry name" value="DUF3383"/>
</dbReference>
<evidence type="ECO:0008006" key="3">
    <source>
        <dbReference type="Google" id="ProtNLM"/>
    </source>
</evidence>
<dbReference type="EMBL" id="BALG01000014">
    <property type="protein sequence ID" value="GAC40858.1"/>
    <property type="molecule type" value="Genomic_DNA"/>
</dbReference>
<dbReference type="OrthoDB" id="1684431at2"/>
<evidence type="ECO:0000313" key="2">
    <source>
        <dbReference type="Proteomes" id="UP000029453"/>
    </source>
</evidence>
<gene>
    <name evidence="1" type="ORF">PPOP_0186</name>
</gene>
<protein>
    <recommendedName>
        <fullName evidence="3">DUF3383 family protein</fullName>
    </recommendedName>
</protein>
<reference evidence="1 2" key="1">
    <citation type="submission" date="2012-10" db="EMBL/GenBank/DDBJ databases">
        <title>Draft Genome Sequence of Paenibacillus popilliae ATCC 14706T.</title>
        <authorList>
            <person name="Iiyama K."/>
            <person name="Mori K."/>
            <person name="Mon H."/>
            <person name="Chieda Y."/>
            <person name="Lee J.M."/>
            <person name="Kusakabe T."/>
            <person name="Tashiro K."/>
            <person name="Asano S."/>
            <person name="Yasunaga-Aoki C."/>
            <person name="Shimizu S."/>
        </authorList>
    </citation>
    <scope>NUCLEOTIDE SEQUENCE [LARGE SCALE GENOMIC DNA]</scope>
    <source>
        <strain evidence="1 2">ATCC 14706</strain>
    </source>
</reference>
<name>M9M197_PAEPP</name>
<proteinExistence type="predicted"/>